<evidence type="ECO:0000256" key="4">
    <source>
        <dbReference type="PIRSR" id="PIRSR000390-2"/>
    </source>
</evidence>
<evidence type="ECO:0000256" key="1">
    <source>
        <dbReference type="ARBA" id="ARBA00022898"/>
    </source>
</evidence>
<dbReference type="InterPro" id="IPR015421">
    <property type="entry name" value="PyrdxlP-dep_Trfase_major"/>
</dbReference>
<evidence type="ECO:0000313" key="7">
    <source>
        <dbReference type="Proteomes" id="UP000190065"/>
    </source>
</evidence>
<protein>
    <submittedName>
        <fullName evidence="6">dTDP-4-amino-4,6-dideoxygalactose transaminase</fullName>
    </submittedName>
</protein>
<proteinExistence type="inferred from homology"/>
<dbReference type="RefSeq" id="WP_025070465.1">
    <property type="nucleotide sequence ID" value="NZ_FUXK01000024.1"/>
</dbReference>
<dbReference type="eggNOG" id="COG0399">
    <property type="taxonomic scope" value="Bacteria"/>
</dbReference>
<gene>
    <name evidence="6" type="ORF">SAMN02745202_01887</name>
</gene>
<dbReference type="AlphaFoldDB" id="A0A1T4QPB2"/>
<dbReference type="CDD" id="cd00616">
    <property type="entry name" value="AHBA_syn"/>
    <property type="match status" value="1"/>
</dbReference>
<feature type="active site" description="Proton acceptor" evidence="3">
    <location>
        <position position="190"/>
    </location>
</feature>
<dbReference type="STRING" id="28136.SAMN02745202_01887"/>
<dbReference type="PIRSF" id="PIRSF000390">
    <property type="entry name" value="PLP_StrS"/>
    <property type="match status" value="1"/>
</dbReference>
<dbReference type="PANTHER" id="PTHR30244">
    <property type="entry name" value="TRANSAMINASE"/>
    <property type="match status" value="1"/>
</dbReference>
<dbReference type="GO" id="GO:0030170">
    <property type="term" value="F:pyridoxal phosphate binding"/>
    <property type="evidence" value="ECO:0007669"/>
    <property type="project" value="TreeGrafter"/>
</dbReference>
<dbReference type="InterPro" id="IPR015424">
    <property type="entry name" value="PyrdxlP-dep_Trfase"/>
</dbReference>
<evidence type="ECO:0000313" key="6">
    <source>
        <dbReference type="EMBL" id="SKA05526.1"/>
    </source>
</evidence>
<evidence type="ECO:0000256" key="5">
    <source>
        <dbReference type="RuleBase" id="RU004508"/>
    </source>
</evidence>
<dbReference type="InterPro" id="IPR015422">
    <property type="entry name" value="PyrdxlP-dep_Trfase_small"/>
</dbReference>
<dbReference type="Gene3D" id="3.40.640.10">
    <property type="entry name" value="Type I PLP-dependent aspartate aminotransferase-like (Major domain)"/>
    <property type="match status" value="1"/>
</dbReference>
<name>A0A1T4QPB2_9BACT</name>
<accession>A0A1T4QPB2</accession>
<dbReference type="Gene3D" id="3.90.1150.10">
    <property type="entry name" value="Aspartate Aminotransferase, domain 1"/>
    <property type="match status" value="1"/>
</dbReference>
<sequence>MNIEYLPLRQLNARFRDTIHHATRQLLSSGRYLKGDATAQFEKAYARYIGTQHCVGCGNGFDALQLIFRAYIEWGRLQPGDEVLVPANTFIASILAITENQLTPVLIEPRMADMQIDDSLLERAITSRTRAILLVHLYGICAYTDTIKQLCDKHQLLLIEDNAQGHGLLFRAQHTGSLGNAAAHSFYPSKNLGALGDAGAVTTNDERLAFAVRSIANYGERTRYANDYRGLNSRMDEWQAAILLDKLQQLDADNARRKEVAQQYQAHINHPQIAFLPALNSVYHVFPIFCTQRDELQHYLGENGIETHIHYPIPPHKQRCFPTWNSLHLPITERIAQTELSLPCHPLMTEEMIRFVTSVLNRFSPSR</sequence>
<dbReference type="GO" id="GO:0000271">
    <property type="term" value="P:polysaccharide biosynthetic process"/>
    <property type="evidence" value="ECO:0007669"/>
    <property type="project" value="TreeGrafter"/>
</dbReference>
<reference evidence="6 7" key="1">
    <citation type="submission" date="2017-02" db="EMBL/GenBank/DDBJ databases">
        <authorList>
            <person name="Peterson S.W."/>
        </authorList>
    </citation>
    <scope>NUCLEOTIDE SEQUENCE [LARGE SCALE GENOMIC DNA]</scope>
    <source>
        <strain evidence="6 7">ATCC 43324</strain>
    </source>
</reference>
<keyword evidence="1 4" id="KW-0663">Pyridoxal phosphate</keyword>
<evidence type="ECO:0000256" key="3">
    <source>
        <dbReference type="PIRSR" id="PIRSR000390-1"/>
    </source>
</evidence>
<dbReference type="InterPro" id="IPR000653">
    <property type="entry name" value="DegT/StrS_aminotransferase"/>
</dbReference>
<dbReference type="Proteomes" id="UP000190065">
    <property type="component" value="Unassembled WGS sequence"/>
</dbReference>
<dbReference type="Pfam" id="PF01041">
    <property type="entry name" value="DegT_DnrJ_EryC1"/>
    <property type="match status" value="1"/>
</dbReference>
<evidence type="ECO:0000256" key="2">
    <source>
        <dbReference type="ARBA" id="ARBA00037999"/>
    </source>
</evidence>
<dbReference type="SUPFAM" id="SSF53383">
    <property type="entry name" value="PLP-dependent transferases"/>
    <property type="match status" value="1"/>
</dbReference>
<dbReference type="GO" id="GO:0008483">
    <property type="term" value="F:transaminase activity"/>
    <property type="evidence" value="ECO:0007669"/>
    <property type="project" value="TreeGrafter"/>
</dbReference>
<dbReference type="PANTHER" id="PTHR30244:SF36">
    <property type="entry name" value="3-OXO-GLUCOSE-6-PHOSPHATE:GLUTAMATE AMINOTRANSFERASE"/>
    <property type="match status" value="1"/>
</dbReference>
<feature type="modified residue" description="N6-(pyridoxal phosphate)lysine" evidence="4">
    <location>
        <position position="190"/>
    </location>
</feature>
<comment type="similarity">
    <text evidence="2 5">Belongs to the DegT/DnrJ/EryC1 family.</text>
</comment>
<dbReference type="EMBL" id="FUXK01000024">
    <property type="protein sequence ID" value="SKA05526.1"/>
    <property type="molecule type" value="Genomic_DNA"/>
</dbReference>
<organism evidence="6 7">
    <name type="scientific">Segatella oulorum</name>
    <dbReference type="NCBI Taxonomy" id="28136"/>
    <lineage>
        <taxon>Bacteria</taxon>
        <taxon>Pseudomonadati</taxon>
        <taxon>Bacteroidota</taxon>
        <taxon>Bacteroidia</taxon>
        <taxon>Bacteroidales</taxon>
        <taxon>Prevotellaceae</taxon>
        <taxon>Segatella</taxon>
    </lineage>
</organism>